<dbReference type="CDD" id="cd07821">
    <property type="entry name" value="PYR_PYL_RCAR_like"/>
    <property type="match status" value="1"/>
</dbReference>
<dbReference type="InterPro" id="IPR023393">
    <property type="entry name" value="START-like_dom_sf"/>
</dbReference>
<dbReference type="Proteomes" id="UP000613768">
    <property type="component" value="Unassembled WGS sequence"/>
</dbReference>
<proteinExistence type="predicted"/>
<organism evidence="1 2">
    <name type="scientific">Pseudomarimonas arenosa</name>
    <dbReference type="NCBI Taxonomy" id="2774145"/>
    <lineage>
        <taxon>Bacteria</taxon>
        <taxon>Pseudomonadati</taxon>
        <taxon>Pseudomonadota</taxon>
        <taxon>Gammaproteobacteria</taxon>
        <taxon>Lysobacterales</taxon>
        <taxon>Lysobacteraceae</taxon>
        <taxon>Pseudomarimonas</taxon>
    </lineage>
</organism>
<evidence type="ECO:0000313" key="1">
    <source>
        <dbReference type="EMBL" id="MBD8525966.1"/>
    </source>
</evidence>
<keyword evidence="2" id="KW-1185">Reference proteome</keyword>
<accession>A0AAW3ZNW9</accession>
<dbReference type="SUPFAM" id="SSF55961">
    <property type="entry name" value="Bet v1-like"/>
    <property type="match status" value="1"/>
</dbReference>
<name>A0AAW3ZNW9_9GAMM</name>
<reference evidence="1 2" key="1">
    <citation type="submission" date="2020-09" db="EMBL/GenBank/DDBJ databases">
        <title>Pseudoxanthomonas sp. CAU 1598 isolated from sand of Yaerae Beach.</title>
        <authorList>
            <person name="Kim W."/>
        </authorList>
    </citation>
    <scope>NUCLEOTIDE SEQUENCE [LARGE SCALE GENOMIC DNA]</scope>
    <source>
        <strain evidence="1 2">CAU 1598</strain>
    </source>
</reference>
<protein>
    <submittedName>
        <fullName evidence="1">SRPBCC family protein</fullName>
    </submittedName>
</protein>
<dbReference type="Pfam" id="PF10604">
    <property type="entry name" value="Polyketide_cyc2"/>
    <property type="match status" value="1"/>
</dbReference>
<dbReference type="EMBL" id="JACYTR010000015">
    <property type="protein sequence ID" value="MBD8525966.1"/>
    <property type="molecule type" value="Genomic_DNA"/>
</dbReference>
<comment type="caution">
    <text evidence="1">The sequence shown here is derived from an EMBL/GenBank/DDBJ whole genome shotgun (WGS) entry which is preliminary data.</text>
</comment>
<dbReference type="RefSeq" id="WP_192029386.1">
    <property type="nucleotide sequence ID" value="NZ_JACYTR010000015.1"/>
</dbReference>
<dbReference type="InterPro" id="IPR019587">
    <property type="entry name" value="Polyketide_cyclase/dehydratase"/>
</dbReference>
<dbReference type="Gene3D" id="3.30.530.20">
    <property type="match status" value="1"/>
</dbReference>
<sequence length="153" mass="16829">MRTIHVTRQLNSPIDHVFDLLADHAGYTRFPGVRAARVTRAGQSDRNGLGAVRVIDLGNAWFEEEIIEFEPPTRLGYLILRSKPPMEHQGGRITLTANEQGCLAEWTSTFRISVPVAGPLLTWFAVKSISRGFAAVLKTVERLAAESSTQASA</sequence>
<gene>
    <name evidence="1" type="ORF">IFO71_09435</name>
</gene>
<dbReference type="AlphaFoldDB" id="A0AAW3ZNW9"/>
<evidence type="ECO:0000313" key="2">
    <source>
        <dbReference type="Proteomes" id="UP000613768"/>
    </source>
</evidence>